<dbReference type="InterPro" id="IPR038332">
    <property type="entry name" value="PPE_sf"/>
</dbReference>
<comment type="similarity">
    <text evidence="1">Belongs to the mycobacterial PPE family.</text>
</comment>
<organism evidence="4 5">
    <name type="scientific">Mycobacterium kyorinense</name>
    <dbReference type="NCBI Taxonomy" id="487514"/>
    <lineage>
        <taxon>Bacteria</taxon>
        <taxon>Bacillati</taxon>
        <taxon>Actinomycetota</taxon>
        <taxon>Actinomycetes</taxon>
        <taxon>Mycobacteriales</taxon>
        <taxon>Mycobacteriaceae</taxon>
        <taxon>Mycobacterium</taxon>
    </lineage>
</organism>
<feature type="compositionally biased region" description="Polar residues" evidence="2">
    <location>
        <begin position="236"/>
        <end position="254"/>
    </location>
</feature>
<dbReference type="EMBL" id="LQPE01000036">
    <property type="protein sequence ID" value="ORW08003.1"/>
    <property type="molecule type" value="Genomic_DNA"/>
</dbReference>
<evidence type="ECO:0000256" key="1">
    <source>
        <dbReference type="ARBA" id="ARBA00010652"/>
    </source>
</evidence>
<dbReference type="AlphaFoldDB" id="A0A1X1YA70"/>
<feature type="domain" description="PPE" evidence="3">
    <location>
        <begin position="1"/>
        <end position="158"/>
    </location>
</feature>
<evidence type="ECO:0000313" key="4">
    <source>
        <dbReference type="EMBL" id="ORW08003.1"/>
    </source>
</evidence>
<dbReference type="InterPro" id="IPR000030">
    <property type="entry name" value="PPE_dom"/>
</dbReference>
<protein>
    <recommendedName>
        <fullName evidence="3">PPE domain-containing protein</fullName>
    </recommendedName>
</protein>
<dbReference type="RefSeq" id="WP_045375028.1">
    <property type="nucleotide sequence ID" value="NZ_BBKA01000019.1"/>
</dbReference>
<dbReference type="Gene3D" id="1.20.1260.20">
    <property type="entry name" value="PPE superfamily"/>
    <property type="match status" value="1"/>
</dbReference>
<evidence type="ECO:0000313" key="5">
    <source>
        <dbReference type="Proteomes" id="UP000193487"/>
    </source>
</evidence>
<accession>A0A1X1YA70</accession>
<proteinExistence type="inferred from homology"/>
<evidence type="ECO:0000256" key="2">
    <source>
        <dbReference type="SAM" id="MobiDB-lite"/>
    </source>
</evidence>
<sequence length="441" mass="44174">MPPEVNTGRLIAGAMAEPYVQAQAAWQALAADFTAAMSMLTAEIATVSTLWQGMAAQQAQAAFAPYLAWMDSIVAMAQQRAAAAGAQAAAYSTAVVTTPTLAELAENHVTHFILEMTNFLGMNTIPIAVNEFQYFVELWNRAAGAMDEYASATAVNTTFPPFPVAPPIMAMPGAPEAGLAAVLAQTAAALPNSLARDALLVALSGESAVEGPKGEAQLAAQVGGIAGNLAGGAAEQGTQDAQSASLDTSGVAGQSSPLVESASQIAMQASQAVSELPQQLGPQQLMSAASQPMQQLTSVFTQGLGSNLAGQGISQDQLLAHFGSVDQLGMYGTSPLGSAGGAYGGAGLLTSATSSTPLRTPAGWSAPAAPAVEEVAQVVSTTSTPGSGSGAVGTGTGMMGPLSAAHARSDGHGAVVASPAVEEKPVPATLGFEAFDDVDEI</sequence>
<evidence type="ECO:0000259" key="3">
    <source>
        <dbReference type="Pfam" id="PF00823"/>
    </source>
</evidence>
<dbReference type="Proteomes" id="UP000193487">
    <property type="component" value="Unassembled WGS sequence"/>
</dbReference>
<comment type="caution">
    <text evidence="4">The sequence shown here is derived from an EMBL/GenBank/DDBJ whole genome shotgun (WGS) entry which is preliminary data.</text>
</comment>
<name>A0A1X1YA70_9MYCO</name>
<dbReference type="SUPFAM" id="SSF140459">
    <property type="entry name" value="PE/PPE dimer-like"/>
    <property type="match status" value="1"/>
</dbReference>
<reference evidence="4 5" key="1">
    <citation type="submission" date="2016-01" db="EMBL/GenBank/DDBJ databases">
        <title>The new phylogeny of the genus Mycobacterium.</title>
        <authorList>
            <person name="Tarcisio F."/>
            <person name="Conor M."/>
            <person name="Antonella G."/>
            <person name="Elisabetta G."/>
            <person name="Giulia F.S."/>
            <person name="Sara T."/>
            <person name="Anna F."/>
            <person name="Clotilde B."/>
            <person name="Roberto B."/>
            <person name="Veronica D.S."/>
            <person name="Fabio R."/>
            <person name="Monica P."/>
            <person name="Olivier J."/>
            <person name="Enrico T."/>
            <person name="Nicola S."/>
        </authorList>
    </citation>
    <scope>NUCLEOTIDE SEQUENCE [LARGE SCALE GENOMIC DNA]</scope>
    <source>
        <strain evidence="4 5">DSM 45166</strain>
    </source>
</reference>
<feature type="region of interest" description="Disordered" evidence="2">
    <location>
        <begin position="233"/>
        <end position="254"/>
    </location>
</feature>
<gene>
    <name evidence="4" type="ORF">AWC14_23715</name>
</gene>
<keyword evidence="5" id="KW-1185">Reference proteome</keyword>
<dbReference type="Pfam" id="PF00823">
    <property type="entry name" value="PPE"/>
    <property type="match status" value="1"/>
</dbReference>